<feature type="disulfide bond" evidence="14">
    <location>
        <begin position="273"/>
        <end position="288"/>
    </location>
</feature>
<dbReference type="InterPro" id="IPR001254">
    <property type="entry name" value="Trypsin_dom"/>
</dbReference>
<dbReference type="EC" id="3.4.21.10" evidence="3"/>
<keyword evidence="13" id="KW-0325">Glycoprotein</keyword>
<evidence type="ECO:0000256" key="9">
    <source>
        <dbReference type="ARBA" id="ARBA00022801"/>
    </source>
</evidence>
<dbReference type="PROSITE" id="PS00135">
    <property type="entry name" value="TRYPSIN_SER"/>
    <property type="match status" value="1"/>
</dbReference>
<dbReference type="CDD" id="cd00190">
    <property type="entry name" value="Tryp_SPc"/>
    <property type="match status" value="1"/>
</dbReference>
<dbReference type="InterPro" id="IPR001314">
    <property type="entry name" value="Peptidase_S1A"/>
</dbReference>
<dbReference type="SUPFAM" id="SSF56487">
    <property type="entry name" value="SRCR-like"/>
    <property type="match status" value="1"/>
</dbReference>
<evidence type="ECO:0000256" key="8">
    <source>
        <dbReference type="ARBA" id="ARBA00022737"/>
    </source>
</evidence>
<dbReference type="CDD" id="cd00112">
    <property type="entry name" value="LDLa"/>
    <property type="match status" value="2"/>
</dbReference>
<sequence>MRLHLLLLLFFCSRLGFCEEPDFLIKKCLSNRYTHQSCSKVFCQPWEKCVEGACMCKLPYLCPKSGSSVCSTSHRLFRNYCQLKTYECLHPETKFLINGTCEKKETFAVSLESGELPSEGIVRVKLVNGDEQAYLCNSKWSITEANVVCRHLGHAQGALHHRYANDSAIRMKAPHCLDVTCRGLESSLSECAFSKRADTHDETPAGVTCYLREVEPPSPDSFECVNGKFVSRSKTCDGINDCGDQSDELCCRACRPGGFHCTSDVCIPEDHRCDGEMDCILGDDENNCKGEESSETQDQERRRIKSLIPQITCGMRRNISTRRKRILGGKAAVKDEFPWQVAIKEDNQIKCGGIYIGGCWILTAAHCVRQNRAHRYQVWTGLLDWIKLNPEIQIHRVNQVIVHDQYSASTYQNDIALLEVKKQGNKKECNLPFTIPACLPWSEYMFRPNHRCVVSGFGLEEEFARVYSLKWGHVNLIANCSKFYSSRYHEKEMLCAGTEDGSIDACKGDSGGPLVCTDSNDVAYLWGVVSWGENCGKPQFPGVYTKVAHYFDWISRHVGRSLVSRYNV</sequence>
<dbReference type="InterPro" id="IPR003884">
    <property type="entry name" value="FacI_MAC"/>
</dbReference>
<feature type="chain" id="PRO_5026176308" description="Acrosin" evidence="17">
    <location>
        <begin position="19"/>
        <end position="568"/>
    </location>
</feature>
<feature type="disulfide bond" evidence="14">
    <location>
        <begin position="261"/>
        <end position="279"/>
    </location>
</feature>
<evidence type="ECO:0000256" key="6">
    <source>
        <dbReference type="ARBA" id="ARBA00022670"/>
    </source>
</evidence>
<feature type="disulfide bond" evidence="14">
    <location>
        <begin position="224"/>
        <end position="242"/>
    </location>
</feature>
<dbReference type="GeneTree" id="ENSGT00930000151042"/>
<dbReference type="CTD" id="3426"/>
<proteinExistence type="predicted"/>
<dbReference type="InterPro" id="IPR009003">
    <property type="entry name" value="Peptidase_S1_PA"/>
</dbReference>
<gene>
    <name evidence="21" type="primary">CFI</name>
</gene>
<dbReference type="PANTHER" id="PTHR24252:SF8">
    <property type="entry name" value="ACROSIN"/>
    <property type="match status" value="1"/>
</dbReference>
<dbReference type="Gene3D" id="4.10.400.10">
    <property type="entry name" value="Low-density Lipoprotein Receptor"/>
    <property type="match status" value="2"/>
</dbReference>
<feature type="disulfide bond" evidence="14">
    <location>
        <begin position="254"/>
        <end position="266"/>
    </location>
</feature>
<evidence type="ECO:0000256" key="2">
    <source>
        <dbReference type="ARBA" id="ARBA00004613"/>
    </source>
</evidence>
<evidence type="ECO:0000256" key="15">
    <source>
        <dbReference type="PROSITE-ProRule" id="PRU00196"/>
    </source>
</evidence>
<evidence type="ECO:0000259" key="18">
    <source>
        <dbReference type="PROSITE" id="PS50240"/>
    </source>
</evidence>
<evidence type="ECO:0000256" key="16">
    <source>
        <dbReference type="RuleBase" id="RU363034"/>
    </source>
</evidence>
<dbReference type="InterPro" id="IPR002350">
    <property type="entry name" value="Kazal_dom"/>
</dbReference>
<dbReference type="Ensembl" id="ENSOANT00000075374.1">
    <property type="protein sequence ID" value="ENSOANP00000054327.1"/>
    <property type="gene ID" value="ENSOANG00000003664.3"/>
</dbReference>
<dbReference type="PROSITE" id="PS50287">
    <property type="entry name" value="SRCR_2"/>
    <property type="match status" value="1"/>
</dbReference>
<dbReference type="GO" id="GO:0006508">
    <property type="term" value="P:proteolysis"/>
    <property type="evidence" value="ECO:0007669"/>
    <property type="project" value="UniProtKB-KW"/>
</dbReference>
<evidence type="ECO:0000256" key="13">
    <source>
        <dbReference type="ARBA" id="ARBA00023180"/>
    </source>
</evidence>
<feature type="domain" description="Peptidase S1" evidence="18">
    <location>
        <begin position="326"/>
        <end position="559"/>
    </location>
</feature>
<dbReference type="Pfam" id="PF21286">
    <property type="entry name" value="CFAI_FIMAC_N"/>
    <property type="match status" value="1"/>
</dbReference>
<dbReference type="Bgee" id="ENSOANG00000003664">
    <property type="expression patterns" value="Expressed in liver and 8 other cell types or tissues"/>
</dbReference>
<keyword evidence="9 16" id="KW-0378">Hydrolase</keyword>
<dbReference type="Pfam" id="PF00089">
    <property type="entry name" value="Trypsin"/>
    <property type="match status" value="1"/>
</dbReference>
<dbReference type="PANTHER" id="PTHR24252">
    <property type="entry name" value="ACROSIN-RELATED"/>
    <property type="match status" value="1"/>
</dbReference>
<accession>A0A6I8PRW5</accession>
<keyword evidence="22" id="KW-1185">Reference proteome</keyword>
<dbReference type="InterPro" id="IPR023415">
    <property type="entry name" value="LDLR_class-A_CS"/>
</dbReference>
<dbReference type="SUPFAM" id="SSF50494">
    <property type="entry name" value="Trypsin-like serine proteases"/>
    <property type="match status" value="1"/>
</dbReference>
<dbReference type="GO" id="GO:0002376">
    <property type="term" value="P:immune system process"/>
    <property type="evidence" value="ECO:0007669"/>
    <property type="project" value="UniProtKB-KW"/>
</dbReference>
<dbReference type="InterPro" id="IPR036055">
    <property type="entry name" value="LDL_receptor-like_sf"/>
</dbReference>
<evidence type="ECO:0000256" key="5">
    <source>
        <dbReference type="ARBA" id="ARBA00022525"/>
    </source>
</evidence>
<dbReference type="InterPro" id="IPR033116">
    <property type="entry name" value="TRYPSIN_SER"/>
</dbReference>
<dbReference type="PROSITE" id="PS00134">
    <property type="entry name" value="TRYPSIN_HIS"/>
    <property type="match status" value="1"/>
</dbReference>
<dbReference type="PROSITE" id="PS50240">
    <property type="entry name" value="TRYPSIN_DOM"/>
    <property type="match status" value="1"/>
</dbReference>
<protein>
    <recommendedName>
        <fullName evidence="4">Acrosin</fullName>
        <ecNumber evidence="3">3.4.21.10</ecNumber>
    </recommendedName>
</protein>
<dbReference type="Pfam" id="PF00530">
    <property type="entry name" value="SRCR"/>
    <property type="match status" value="1"/>
</dbReference>
<feature type="disulfide bond" evidence="14">
    <location>
        <begin position="236"/>
        <end position="251"/>
    </location>
</feature>
<reference evidence="21 22" key="1">
    <citation type="journal article" date="2008" name="Nature">
        <title>Genome analysis of the platypus reveals unique signatures of evolution.</title>
        <authorList>
            <person name="Warren W.C."/>
            <person name="Hillier L.W."/>
            <person name="Marshall Graves J.A."/>
            <person name="Birney E."/>
            <person name="Ponting C.P."/>
            <person name="Grutzner F."/>
            <person name="Belov K."/>
            <person name="Miller W."/>
            <person name="Clarke L."/>
            <person name="Chinwalla A.T."/>
            <person name="Yang S.P."/>
            <person name="Heger A."/>
            <person name="Locke D.P."/>
            <person name="Miethke P."/>
            <person name="Waters P.D."/>
            <person name="Veyrunes F."/>
            <person name="Fulton L."/>
            <person name="Fulton B."/>
            <person name="Graves T."/>
            <person name="Wallis J."/>
            <person name="Puente X.S."/>
            <person name="Lopez-Otin C."/>
            <person name="Ordonez G.R."/>
            <person name="Eichler E.E."/>
            <person name="Chen L."/>
            <person name="Cheng Z."/>
            <person name="Deakin J.E."/>
            <person name="Alsop A."/>
            <person name="Thompson K."/>
            <person name="Kirby P."/>
            <person name="Papenfuss A.T."/>
            <person name="Wakefield M.J."/>
            <person name="Olender T."/>
            <person name="Lancet D."/>
            <person name="Huttley G.A."/>
            <person name="Smit A.F."/>
            <person name="Pask A."/>
            <person name="Temple-Smith P."/>
            <person name="Batzer M.A."/>
            <person name="Walker J.A."/>
            <person name="Konkel M.K."/>
            <person name="Harris R.S."/>
            <person name="Whittington C.M."/>
            <person name="Wong E.S."/>
            <person name="Gemmell N.J."/>
            <person name="Buschiazzo E."/>
            <person name="Vargas Jentzsch I.M."/>
            <person name="Merkel A."/>
            <person name="Schmitz J."/>
            <person name="Zemann A."/>
            <person name="Churakov G."/>
            <person name="Kriegs J.O."/>
            <person name="Brosius J."/>
            <person name="Murchison E.P."/>
            <person name="Sachidanandam R."/>
            <person name="Smith C."/>
            <person name="Hannon G.J."/>
            <person name="Tsend-Ayush E."/>
            <person name="McMillan D."/>
            <person name="Attenborough R."/>
            <person name="Rens W."/>
            <person name="Ferguson-Smith M."/>
            <person name="Lefevre C.M."/>
            <person name="Sharp J.A."/>
            <person name="Nicholas K.R."/>
            <person name="Ray D.A."/>
            <person name="Kube M."/>
            <person name="Reinhardt R."/>
            <person name="Pringle T.H."/>
            <person name="Taylor J."/>
            <person name="Jones R.C."/>
            <person name="Nixon B."/>
            <person name="Dacheux J.L."/>
            <person name="Niwa H."/>
            <person name="Sekita Y."/>
            <person name="Huang X."/>
            <person name="Stark A."/>
            <person name="Kheradpour P."/>
            <person name="Kellis M."/>
            <person name="Flicek P."/>
            <person name="Chen Y."/>
            <person name="Webber C."/>
            <person name="Hardison R."/>
            <person name="Nelson J."/>
            <person name="Hallsworth-Pepin K."/>
            <person name="Delehaunty K."/>
            <person name="Markovic C."/>
            <person name="Minx P."/>
            <person name="Feng Y."/>
            <person name="Kremitzki C."/>
            <person name="Mitreva M."/>
            <person name="Glasscock J."/>
            <person name="Wylie T."/>
            <person name="Wohldmann P."/>
            <person name="Thiru P."/>
            <person name="Nhan M.N."/>
            <person name="Pohl C.S."/>
            <person name="Smith S.M."/>
            <person name="Hou S."/>
            <person name="Nefedov M."/>
            <person name="de Jong P.J."/>
            <person name="Renfree M.B."/>
            <person name="Mardis E.R."/>
            <person name="Wilson R.K."/>
        </authorList>
    </citation>
    <scope>NUCLEOTIDE SEQUENCE [LARGE SCALE GENOMIC DNA]</scope>
    <source>
        <strain evidence="21 22">Glennie</strain>
    </source>
</reference>
<feature type="signal peptide" evidence="17">
    <location>
        <begin position="1"/>
        <end position="18"/>
    </location>
</feature>
<dbReference type="SMART" id="SM00202">
    <property type="entry name" value="SR"/>
    <property type="match status" value="1"/>
</dbReference>
<evidence type="ECO:0000256" key="3">
    <source>
        <dbReference type="ARBA" id="ARBA00012050"/>
    </source>
</evidence>
<dbReference type="PROSITE" id="PS51465">
    <property type="entry name" value="KAZAL_2"/>
    <property type="match status" value="1"/>
</dbReference>
<keyword evidence="7 17" id="KW-0732">Signal</keyword>
<feature type="disulfide bond" evidence="15">
    <location>
        <begin position="181"/>
        <end position="191"/>
    </location>
</feature>
<feature type="domain" description="Kazal-like" evidence="20">
    <location>
        <begin position="55"/>
        <end position="103"/>
    </location>
</feature>
<comment type="subcellular location">
    <subcellularLocation>
        <location evidence="2">Secreted</location>
    </subcellularLocation>
</comment>
<evidence type="ECO:0000256" key="14">
    <source>
        <dbReference type="PROSITE-ProRule" id="PRU00124"/>
    </source>
</evidence>
<dbReference type="InterPro" id="IPR036058">
    <property type="entry name" value="Kazal_dom_sf"/>
</dbReference>
<dbReference type="InterPro" id="IPR048719">
    <property type="entry name" value="CFAI_KAZAL"/>
</dbReference>
<evidence type="ECO:0000259" key="19">
    <source>
        <dbReference type="PROSITE" id="PS50287"/>
    </source>
</evidence>
<dbReference type="RefSeq" id="XP_028932485.1">
    <property type="nucleotide sequence ID" value="XM_029076652.2"/>
</dbReference>
<keyword evidence="5" id="KW-0964">Secreted</keyword>
<keyword evidence="10 16" id="KW-0720">Serine protease</keyword>
<reference evidence="21" key="3">
    <citation type="submission" date="2025-09" db="UniProtKB">
        <authorList>
            <consortium name="Ensembl"/>
        </authorList>
    </citation>
    <scope>IDENTIFICATION</scope>
    <source>
        <strain evidence="21">Glennie</strain>
    </source>
</reference>
<comment type="catalytic activity">
    <reaction evidence="1">
        <text>Preferential cleavage: Arg-|-Xaa, Lys-|-Xaa.</text>
        <dbReference type="EC" id="3.4.21.10"/>
    </reaction>
</comment>
<evidence type="ECO:0000313" key="22">
    <source>
        <dbReference type="Proteomes" id="UP000002279"/>
    </source>
</evidence>
<evidence type="ECO:0000256" key="12">
    <source>
        <dbReference type="ARBA" id="ARBA00023157"/>
    </source>
</evidence>
<keyword evidence="12 15" id="KW-1015">Disulfide bond</keyword>
<dbReference type="GO" id="GO:0016020">
    <property type="term" value="C:membrane"/>
    <property type="evidence" value="ECO:0007669"/>
    <property type="project" value="InterPro"/>
</dbReference>
<dbReference type="SMART" id="SM00192">
    <property type="entry name" value="LDLa"/>
    <property type="match status" value="2"/>
</dbReference>
<dbReference type="GeneID" id="100074735"/>
<comment type="caution">
    <text evidence="15">Lacks conserved residue(s) required for the propagation of feature annotation.</text>
</comment>
<keyword evidence="6 16" id="KW-0645">Protease</keyword>
<evidence type="ECO:0000256" key="10">
    <source>
        <dbReference type="ARBA" id="ARBA00022825"/>
    </source>
</evidence>
<feature type="domain" description="SRCR" evidence="19">
    <location>
        <begin position="109"/>
        <end position="210"/>
    </location>
</feature>
<evidence type="ECO:0000256" key="4">
    <source>
        <dbReference type="ARBA" id="ARBA00017161"/>
    </source>
</evidence>
<dbReference type="Pfam" id="PF21287">
    <property type="entry name" value="Kazal_CFAI"/>
    <property type="match status" value="1"/>
</dbReference>
<keyword evidence="8" id="KW-0677">Repeat</keyword>
<dbReference type="Gene3D" id="2.40.10.10">
    <property type="entry name" value="Trypsin-like serine proteases"/>
    <property type="match status" value="1"/>
</dbReference>
<dbReference type="GO" id="GO:0005576">
    <property type="term" value="C:extracellular region"/>
    <property type="evidence" value="ECO:0007669"/>
    <property type="project" value="UniProtKB-SubCell"/>
</dbReference>
<evidence type="ECO:0000256" key="17">
    <source>
        <dbReference type="SAM" id="SignalP"/>
    </source>
</evidence>
<evidence type="ECO:0000256" key="7">
    <source>
        <dbReference type="ARBA" id="ARBA00022729"/>
    </source>
</evidence>
<dbReference type="InterPro" id="IPR018114">
    <property type="entry name" value="TRYPSIN_HIS"/>
</dbReference>
<name>A0A6I8PRW5_ORNAN</name>
<dbReference type="FunFam" id="4.10.400.10:FF:000129">
    <property type="entry name" value="Complement factor I"/>
    <property type="match status" value="1"/>
</dbReference>
<dbReference type="Gene3D" id="3.30.60.30">
    <property type="match status" value="1"/>
</dbReference>
<dbReference type="InterPro" id="IPR043504">
    <property type="entry name" value="Peptidase_S1_PA_chymotrypsin"/>
</dbReference>
<evidence type="ECO:0000256" key="1">
    <source>
        <dbReference type="ARBA" id="ARBA00001656"/>
    </source>
</evidence>
<dbReference type="SMART" id="SM00020">
    <property type="entry name" value="Tryp_SPc"/>
    <property type="match status" value="1"/>
</dbReference>
<organism evidence="21 22">
    <name type="scientific">Ornithorhynchus anatinus</name>
    <name type="common">Duckbill platypus</name>
    <dbReference type="NCBI Taxonomy" id="9258"/>
    <lineage>
        <taxon>Eukaryota</taxon>
        <taxon>Metazoa</taxon>
        <taxon>Chordata</taxon>
        <taxon>Craniata</taxon>
        <taxon>Vertebrata</taxon>
        <taxon>Euteleostomi</taxon>
        <taxon>Mammalia</taxon>
        <taxon>Monotremata</taxon>
        <taxon>Ornithorhynchidae</taxon>
        <taxon>Ornithorhynchus</taxon>
    </lineage>
</organism>
<dbReference type="SMART" id="SM00057">
    <property type="entry name" value="FIMAC"/>
    <property type="match status" value="1"/>
</dbReference>
<dbReference type="Gene3D" id="3.10.250.10">
    <property type="entry name" value="SRCR-like domain"/>
    <property type="match status" value="1"/>
</dbReference>
<evidence type="ECO:0000313" key="21">
    <source>
        <dbReference type="Ensembl" id="ENSOANP00000054327.1"/>
    </source>
</evidence>
<dbReference type="Pfam" id="PF00057">
    <property type="entry name" value="Ldl_recept_a"/>
    <property type="match status" value="2"/>
</dbReference>
<keyword evidence="11" id="KW-0391">Immunity</keyword>
<dbReference type="AlphaFoldDB" id="A0A6I8PRW5"/>
<dbReference type="PROSITE" id="PS01209">
    <property type="entry name" value="LDLRA_1"/>
    <property type="match status" value="1"/>
</dbReference>
<dbReference type="PRINTS" id="PR00722">
    <property type="entry name" value="CHYMOTRYPSIN"/>
</dbReference>
<dbReference type="InterPro" id="IPR001190">
    <property type="entry name" value="SRCR"/>
</dbReference>
<dbReference type="Proteomes" id="UP000002279">
    <property type="component" value="Chromosome 12"/>
</dbReference>
<reference evidence="21" key="2">
    <citation type="submission" date="2025-08" db="UniProtKB">
        <authorList>
            <consortium name="Ensembl"/>
        </authorList>
    </citation>
    <scope>IDENTIFICATION</scope>
    <source>
        <strain evidence="21">Glennie</strain>
    </source>
</reference>
<dbReference type="InterPro" id="IPR036772">
    <property type="entry name" value="SRCR-like_dom_sf"/>
</dbReference>
<dbReference type="InterPro" id="IPR002172">
    <property type="entry name" value="LDrepeatLR_classA_rpt"/>
</dbReference>
<evidence type="ECO:0000256" key="11">
    <source>
        <dbReference type="ARBA" id="ARBA00022859"/>
    </source>
</evidence>
<evidence type="ECO:0000259" key="20">
    <source>
        <dbReference type="PROSITE" id="PS51465"/>
    </source>
</evidence>
<dbReference type="FunFam" id="2.40.10.10:FF:000066">
    <property type="entry name" value="Complement factor I"/>
    <property type="match status" value="1"/>
</dbReference>
<dbReference type="GO" id="GO:0004252">
    <property type="term" value="F:serine-type endopeptidase activity"/>
    <property type="evidence" value="ECO:0007669"/>
    <property type="project" value="InterPro"/>
</dbReference>
<dbReference type="InterPro" id="IPR048722">
    <property type="entry name" value="CFAI_FIMAC_N"/>
</dbReference>
<dbReference type="SUPFAM" id="SSF57424">
    <property type="entry name" value="LDL receptor-like module"/>
    <property type="match status" value="2"/>
</dbReference>
<dbReference type="SUPFAM" id="SSF100895">
    <property type="entry name" value="Kazal-type serine protease inhibitors"/>
    <property type="match status" value="1"/>
</dbReference>
<dbReference type="PROSITE" id="PS50068">
    <property type="entry name" value="LDLRA_2"/>
    <property type="match status" value="2"/>
</dbReference>